<dbReference type="Proteomes" id="UP000324632">
    <property type="component" value="Chromosome 3"/>
</dbReference>
<proteinExistence type="predicted"/>
<name>A0A5A9PNJ6_9TELE</name>
<keyword evidence="3" id="KW-1185">Reference proteome</keyword>
<evidence type="ECO:0000256" key="1">
    <source>
        <dbReference type="SAM" id="MobiDB-lite"/>
    </source>
</evidence>
<reference evidence="2 3" key="1">
    <citation type="journal article" date="2019" name="Mol. Ecol. Resour.">
        <title>Chromosome-level genome assembly of Triplophysa tibetana, a fish adapted to the harsh high-altitude environment of the Tibetan Plateau.</title>
        <authorList>
            <person name="Yang X."/>
            <person name="Liu H."/>
            <person name="Ma Z."/>
            <person name="Zou Y."/>
            <person name="Zou M."/>
            <person name="Mao Y."/>
            <person name="Li X."/>
            <person name="Wang H."/>
            <person name="Chen T."/>
            <person name="Wang W."/>
            <person name="Yang R."/>
        </authorList>
    </citation>
    <scope>NUCLEOTIDE SEQUENCE [LARGE SCALE GENOMIC DNA]</scope>
    <source>
        <strain evidence="2">TTIB1903HZAU</strain>
        <tissue evidence="2">Muscle</tissue>
    </source>
</reference>
<sequence>MVTCSKTDDGASGLIVLIAQSRSIRQIYWSTDEDQASTLITDLPLSVRVSGVERKGRLQLTLKRLTNELGLLTKHFLPDSGISPFSPDCRTVVFSANAKSRTVSPDMAGIKPALLFIHCGGSGVVAVVYVEKLGFTGTDVDWHLGALFPTPGHHPSLQVAVGETLHIGFCYNLGFIFQGSRFRRGLKLKEDSHSLWFLFRFGDFREEEEKTQPFPGVPSQILQASTPRRREEGESAIDGAMERGVSCVEQWEEEYEFAAVETEEYLCAFDADLYVSALQNNTIKRTLTSSACDSRQQNLIRAFSPTPINSNPIPRQHRKDEENNYDIPGIKSLVMSLSPAWKYDLLQYKLWDLLSVCLHLITAVVFTGSHLFKGFLPIEAACL</sequence>
<dbReference type="AlphaFoldDB" id="A0A5A9PNJ6"/>
<evidence type="ECO:0000313" key="3">
    <source>
        <dbReference type="Proteomes" id="UP000324632"/>
    </source>
</evidence>
<dbReference type="EMBL" id="SOYY01000003">
    <property type="protein sequence ID" value="KAA0723418.1"/>
    <property type="molecule type" value="Genomic_DNA"/>
</dbReference>
<comment type="caution">
    <text evidence="2">The sequence shown here is derived from an EMBL/GenBank/DDBJ whole genome shotgun (WGS) entry which is preliminary data.</text>
</comment>
<protein>
    <submittedName>
        <fullName evidence="2">Uncharacterized protein</fullName>
    </submittedName>
</protein>
<organism evidence="2 3">
    <name type="scientific">Triplophysa tibetana</name>
    <dbReference type="NCBI Taxonomy" id="1572043"/>
    <lineage>
        <taxon>Eukaryota</taxon>
        <taxon>Metazoa</taxon>
        <taxon>Chordata</taxon>
        <taxon>Craniata</taxon>
        <taxon>Vertebrata</taxon>
        <taxon>Euteleostomi</taxon>
        <taxon>Actinopterygii</taxon>
        <taxon>Neopterygii</taxon>
        <taxon>Teleostei</taxon>
        <taxon>Ostariophysi</taxon>
        <taxon>Cypriniformes</taxon>
        <taxon>Nemacheilidae</taxon>
        <taxon>Triplophysa</taxon>
    </lineage>
</organism>
<evidence type="ECO:0000313" key="2">
    <source>
        <dbReference type="EMBL" id="KAA0723418.1"/>
    </source>
</evidence>
<accession>A0A5A9PNJ6</accession>
<feature type="region of interest" description="Disordered" evidence="1">
    <location>
        <begin position="210"/>
        <end position="230"/>
    </location>
</feature>
<gene>
    <name evidence="2" type="ORF">E1301_Tti012647</name>
</gene>